<protein>
    <submittedName>
        <fullName evidence="1">Uncharacterized protein</fullName>
    </submittedName>
</protein>
<proteinExistence type="predicted"/>
<dbReference type="EMBL" id="AAOA02000006">
    <property type="protein sequence ID" value="ESZ89314.1"/>
    <property type="molecule type" value="Genomic_DNA"/>
</dbReference>
<keyword evidence="2" id="KW-1185">Reference proteome</keyword>
<name>V7HUR4_9GAMM</name>
<dbReference type="Proteomes" id="UP000019205">
    <property type="component" value="Chromosome"/>
</dbReference>
<comment type="caution">
    <text evidence="1">The sequence shown here is derived from an EMBL/GenBank/DDBJ whole genome shotgun (WGS) entry which is preliminary data.</text>
</comment>
<accession>V7HUR4</accession>
<reference evidence="1 2" key="2">
    <citation type="journal article" date="2009" name="PLoS ONE">
        <title>The photosynthetic apparatus and its regulation in the aerobic gammaproteobacterium Congregibacter litoralis gen. nov., sp. nov.</title>
        <authorList>
            <person name="Spring S."/>
            <person name="Lunsdorf H."/>
            <person name="Fuchs B.M."/>
            <person name="Tindall B.J."/>
        </authorList>
    </citation>
    <scope>NUCLEOTIDE SEQUENCE [LARGE SCALE GENOMIC DNA]</scope>
    <source>
        <strain evidence="1">KT71</strain>
    </source>
</reference>
<evidence type="ECO:0000313" key="1">
    <source>
        <dbReference type="EMBL" id="ESZ89314.1"/>
    </source>
</evidence>
<sequence length="73" mass="7826">MLCKEEAEAASEAVLNPMRIPANVTAHSGHRDRFAHRCSLAGVFLHGPVTFSQFGRGFAHGFTGEIDSVSAVQ</sequence>
<evidence type="ECO:0000313" key="2">
    <source>
        <dbReference type="Proteomes" id="UP000019205"/>
    </source>
</evidence>
<dbReference type="HOGENOM" id="CLU_2698282_0_0_6"/>
<gene>
    <name evidence="1" type="ORF">KT71_000046</name>
</gene>
<dbReference type="AlphaFoldDB" id="V7HUR4"/>
<organism evidence="1 2">
    <name type="scientific">Congregibacter litoralis KT71</name>
    <dbReference type="NCBI Taxonomy" id="314285"/>
    <lineage>
        <taxon>Bacteria</taxon>
        <taxon>Pseudomonadati</taxon>
        <taxon>Pseudomonadota</taxon>
        <taxon>Gammaproteobacteria</taxon>
        <taxon>Cellvibrionales</taxon>
        <taxon>Halieaceae</taxon>
        <taxon>Congregibacter</taxon>
    </lineage>
</organism>
<reference evidence="1 2" key="1">
    <citation type="journal article" date="2007" name="Proc. Natl. Acad. Sci. U.S.A.">
        <title>Characterization of a marine gammaproteobacterium capable of aerobic anoxygenic photosynthesis.</title>
        <authorList>
            <person name="Fuchs B.M."/>
            <person name="Spring S."/>
            <person name="Teeling H."/>
            <person name="Quast C."/>
            <person name="Wulf J."/>
            <person name="Schattenhofer M."/>
            <person name="Yan S."/>
            <person name="Ferriera S."/>
            <person name="Johnson J."/>
            <person name="Glockner F.O."/>
            <person name="Amann R."/>
        </authorList>
    </citation>
    <scope>NUCLEOTIDE SEQUENCE [LARGE SCALE GENOMIC DNA]</scope>
    <source>
        <strain evidence="1">KT71</strain>
    </source>
</reference>